<accession>A0A387HB90</accession>
<keyword evidence="1" id="KW-1133">Transmembrane helix</keyword>
<name>A0A387HB90_9ACTN</name>
<dbReference type="Proteomes" id="UP000271554">
    <property type="component" value="Chromosome"/>
</dbReference>
<sequence>MTTTSVVALLGCLIGAGLALVVRELAPAPPKLGPALRRLSPPAPTAGTALPEQRADNLVGAWLVARIPAPLPRADLNLLNQPVEQFLLNKVLLAFAGLVLPSVLSAAWILLGITLPLFVPAAAGIVAAVVLWFVPDLMVRRDAGRAREEFTHAVTVYLELVALRLASNIAVDQALEEAARVGSSWSFLRLQEALLRARMEKTSPWQALETLGTQLRIPVLRDVADFAQMSGRDGASIYAPVRARAKSTRDEQLAMAVARANADSEKMHIPGAVMCVLIMCLLGFPVVLKLFALS</sequence>
<dbReference type="PANTHER" id="PTHR35007:SF1">
    <property type="entry name" value="PILUS ASSEMBLY PROTEIN"/>
    <property type="match status" value="1"/>
</dbReference>
<protein>
    <recommendedName>
        <fullName evidence="4">Type II secretion system protein GspF domain-containing protein</fullName>
    </recommendedName>
</protein>
<evidence type="ECO:0008006" key="4">
    <source>
        <dbReference type="Google" id="ProtNLM"/>
    </source>
</evidence>
<dbReference type="KEGG" id="shun:DWB77_00089"/>
<feature type="transmembrane region" description="Helical" evidence="1">
    <location>
        <begin position="91"/>
        <end position="111"/>
    </location>
</feature>
<evidence type="ECO:0000256" key="1">
    <source>
        <dbReference type="SAM" id="Phobius"/>
    </source>
</evidence>
<evidence type="ECO:0000313" key="2">
    <source>
        <dbReference type="EMBL" id="AYG77982.1"/>
    </source>
</evidence>
<dbReference type="EMBL" id="CP032698">
    <property type="protein sequence ID" value="AYG77982.1"/>
    <property type="molecule type" value="Genomic_DNA"/>
</dbReference>
<proteinExistence type="predicted"/>
<dbReference type="PANTHER" id="PTHR35007">
    <property type="entry name" value="INTEGRAL MEMBRANE PROTEIN-RELATED"/>
    <property type="match status" value="1"/>
</dbReference>
<gene>
    <name evidence="2" type="ORF">DWB77_00089</name>
</gene>
<feature type="transmembrane region" description="Helical" evidence="1">
    <location>
        <begin position="269"/>
        <end position="292"/>
    </location>
</feature>
<feature type="transmembrane region" description="Helical" evidence="1">
    <location>
        <begin position="117"/>
        <end position="135"/>
    </location>
</feature>
<dbReference type="AlphaFoldDB" id="A0A387HB90"/>
<keyword evidence="1" id="KW-0812">Transmembrane</keyword>
<organism evidence="2 3">
    <name type="scientific">Streptomyces hundungensis</name>
    <dbReference type="NCBI Taxonomy" id="1077946"/>
    <lineage>
        <taxon>Bacteria</taxon>
        <taxon>Bacillati</taxon>
        <taxon>Actinomycetota</taxon>
        <taxon>Actinomycetes</taxon>
        <taxon>Kitasatosporales</taxon>
        <taxon>Streptomycetaceae</taxon>
        <taxon>Streptomyces</taxon>
    </lineage>
</organism>
<keyword evidence="3" id="KW-1185">Reference proteome</keyword>
<dbReference type="RefSeq" id="WP_162952295.1">
    <property type="nucleotide sequence ID" value="NZ_CP032698.1"/>
</dbReference>
<evidence type="ECO:0000313" key="3">
    <source>
        <dbReference type="Proteomes" id="UP000271554"/>
    </source>
</evidence>
<feature type="transmembrane region" description="Helical" evidence="1">
    <location>
        <begin position="6"/>
        <end position="22"/>
    </location>
</feature>
<reference evidence="2 3" key="1">
    <citation type="submission" date="2018-10" db="EMBL/GenBank/DDBJ databases">
        <title>Relationship between Morphology and Antimicrobial Activity in Streptomyces.</title>
        <authorList>
            <person name="Kang H.J."/>
            <person name="Kim S.B."/>
        </authorList>
    </citation>
    <scope>NUCLEOTIDE SEQUENCE [LARGE SCALE GENOMIC DNA]</scope>
    <source>
        <strain evidence="2 3">BH38</strain>
    </source>
</reference>
<keyword evidence="1" id="KW-0472">Membrane</keyword>